<gene>
    <name evidence="10" type="primary">FBA1</name>
    <name evidence="10" type="ORF">SmJEL517_g05734</name>
</gene>
<keyword evidence="11" id="KW-1185">Reference proteome</keyword>
<dbReference type="AlphaFoldDB" id="A0A507BU50"/>
<comment type="pathway">
    <text evidence="2">Carbohydrate degradation; glycolysis; D-glyceraldehyde 3-phosphate and glycerone phosphate from D-glucose: step 4/4.</text>
</comment>
<dbReference type="STRING" id="1806994.A0A507BU50"/>
<sequence length="842" mass="93066">MPIPSAAPEKFKKELAETAKAIVAPGKGILAADESTGTIGKRFAPIKLENVEENRRAYRELLFTAGPGELPNYLGGVILFEETLFQKTESGKPFADLLREQGIIVGIKVDKGTVDLPGTDGETTTQGLDGLAERCAKYYAAGARFAKWRSVLKISNGCPSQLAMDENANVLARYAAICQQNGLVPIVEPEILMDGDHDLDRAVEATTSVLAACYKKLADHHIYLEGSLLKPNMVCPGQDCKIKYTPQDIAHATVTVLRRTVPAAVPGVTFLSGGQSEEEATLHLNAINTMPGRPWSLTFSYGRALQATVLKVWAGKKENVAAAQAALLVRAKANSEAQLGKYAGSAAGSGTESLYVKDYKSDHTPETCSPLTLQLPSKSESTTTFTTNQEHCLNNLAFLEKTVRKYPLAQRTLYNIKREEKSTIIQPALDLYSFPSDHSIRKPSVFFSSQPRHQKTLATSTTHFTTLHYPMQSSFNQQQQIPNTTLINQPQQPPKNPSRNIPNESSLTRTSPSRLKRGSLIFVYIQNLILFDTSSPSTYKLRPPPTNLTTTTTTTNTYHHIIAKMKYLEVDSLEELNTALSCVDTGDSRVFGRIEAYSCKNTYDDKKLKHRIESKFNGASQSPENEDEGGAVLGSSYNTSYGPTMDAAIATSVPSLVVGSPFGPLSQATSRKTLFYLLATLNAAFPDYDFTDVKPEYFNKIPAISFVTSKVNSLLFDNTGNDDNTFAKTVGNKIWTAIDEVVKTNECDIYSFNPDSDIEPDAEEGNLWSFYYFFFNRRLKRMIFFSCRAVSFLAPLQPGEDDMLVDDDMEFLDEEDSQVLPSSAAERFRFEYGEFSNMRVEV</sequence>
<dbReference type="GO" id="GO:0006096">
    <property type="term" value="P:glycolytic process"/>
    <property type="evidence" value="ECO:0007669"/>
    <property type="project" value="UniProtKB-UniPathway"/>
</dbReference>
<dbReference type="Pfam" id="PF00274">
    <property type="entry name" value="Glycolytic"/>
    <property type="match status" value="1"/>
</dbReference>
<dbReference type="Gene3D" id="3.40.1000.50">
    <property type="entry name" value="Repressor of RNA polymerase III transcription Maf1"/>
    <property type="match status" value="2"/>
</dbReference>
<evidence type="ECO:0000256" key="2">
    <source>
        <dbReference type="ARBA" id="ARBA00004714"/>
    </source>
</evidence>
<dbReference type="GO" id="GO:0004332">
    <property type="term" value="F:fructose-bisphosphate aldolase activity"/>
    <property type="evidence" value="ECO:0007669"/>
    <property type="project" value="UniProtKB-EC"/>
</dbReference>
<dbReference type="Proteomes" id="UP000319731">
    <property type="component" value="Unassembled WGS sequence"/>
</dbReference>
<dbReference type="SUPFAM" id="SSF51569">
    <property type="entry name" value="Aldolase"/>
    <property type="match status" value="1"/>
</dbReference>
<evidence type="ECO:0000256" key="6">
    <source>
        <dbReference type="ARBA" id="ARBA00023239"/>
    </source>
</evidence>
<keyword evidence="5 8" id="KW-0324">Glycolysis</keyword>
<keyword evidence="7" id="KW-0704">Schiff base</keyword>
<dbReference type="FunFam" id="3.20.20.70:FF:000140">
    <property type="entry name" value="Fructose-bisphosphate aldolase"/>
    <property type="match status" value="1"/>
</dbReference>
<evidence type="ECO:0000313" key="10">
    <source>
        <dbReference type="EMBL" id="TPX30761.1"/>
    </source>
</evidence>
<dbReference type="GeneID" id="42006957"/>
<dbReference type="InterPro" id="IPR029768">
    <property type="entry name" value="Aldolase_I_AS"/>
</dbReference>
<dbReference type="Pfam" id="PF09174">
    <property type="entry name" value="Maf1"/>
    <property type="match status" value="1"/>
</dbReference>
<evidence type="ECO:0000256" key="8">
    <source>
        <dbReference type="RuleBase" id="RU003994"/>
    </source>
</evidence>
<dbReference type="OrthoDB" id="36455at2759"/>
<accession>A0A507BU50</accession>
<evidence type="ECO:0000256" key="3">
    <source>
        <dbReference type="ARBA" id="ARBA00010387"/>
    </source>
</evidence>
<organism evidence="10 11">
    <name type="scientific">Synchytrium microbalum</name>
    <dbReference type="NCBI Taxonomy" id="1806994"/>
    <lineage>
        <taxon>Eukaryota</taxon>
        <taxon>Fungi</taxon>
        <taxon>Fungi incertae sedis</taxon>
        <taxon>Chytridiomycota</taxon>
        <taxon>Chytridiomycota incertae sedis</taxon>
        <taxon>Chytridiomycetes</taxon>
        <taxon>Synchytriales</taxon>
        <taxon>Synchytriaceae</taxon>
        <taxon>Synchytrium</taxon>
    </lineage>
</organism>
<dbReference type="EC" id="4.1.2.13" evidence="4 8"/>
<protein>
    <recommendedName>
        <fullName evidence="4 8">Fructose-bisphosphate aldolase</fullName>
        <ecNumber evidence="4 8">4.1.2.13</ecNumber>
    </recommendedName>
</protein>
<evidence type="ECO:0000256" key="1">
    <source>
        <dbReference type="ARBA" id="ARBA00000441"/>
    </source>
</evidence>
<dbReference type="CDD" id="cd00948">
    <property type="entry name" value="FBP_aldolase_I_a"/>
    <property type="match status" value="1"/>
</dbReference>
<dbReference type="PROSITE" id="PS00158">
    <property type="entry name" value="ALDOLASE_CLASS_I"/>
    <property type="match status" value="1"/>
</dbReference>
<name>A0A507BU50_9FUNG</name>
<comment type="caution">
    <text evidence="10">The sequence shown here is derived from an EMBL/GenBank/DDBJ whole genome shotgun (WGS) entry which is preliminary data.</text>
</comment>
<dbReference type="EMBL" id="QEAO01000057">
    <property type="protein sequence ID" value="TPX30761.1"/>
    <property type="molecule type" value="Genomic_DNA"/>
</dbReference>
<comment type="similarity">
    <text evidence="3 8">Belongs to the class I fructose-bisphosphate aldolase family.</text>
</comment>
<keyword evidence="6 8" id="KW-0456">Lyase</keyword>
<proteinExistence type="inferred from homology"/>
<evidence type="ECO:0000256" key="4">
    <source>
        <dbReference type="ARBA" id="ARBA00013068"/>
    </source>
</evidence>
<dbReference type="InterPro" id="IPR000741">
    <property type="entry name" value="FBA_I"/>
</dbReference>
<dbReference type="GO" id="GO:0016480">
    <property type="term" value="P:negative regulation of transcription by RNA polymerase III"/>
    <property type="evidence" value="ECO:0007669"/>
    <property type="project" value="InterPro"/>
</dbReference>
<comment type="catalytic activity">
    <reaction evidence="1 8">
        <text>beta-D-fructose 1,6-bisphosphate = D-glyceraldehyde 3-phosphate + dihydroxyacetone phosphate</text>
        <dbReference type="Rhea" id="RHEA:14729"/>
        <dbReference type="ChEBI" id="CHEBI:32966"/>
        <dbReference type="ChEBI" id="CHEBI:57642"/>
        <dbReference type="ChEBI" id="CHEBI:59776"/>
        <dbReference type="EC" id="4.1.2.13"/>
    </reaction>
</comment>
<feature type="region of interest" description="Disordered" evidence="9">
    <location>
        <begin position="486"/>
        <end position="511"/>
    </location>
</feature>
<evidence type="ECO:0000313" key="11">
    <source>
        <dbReference type="Proteomes" id="UP000319731"/>
    </source>
</evidence>
<reference evidence="10 11" key="1">
    <citation type="journal article" date="2019" name="Sci. Rep.">
        <title>Comparative genomics of chytrid fungi reveal insights into the obligate biotrophic and pathogenic lifestyle of Synchytrium endobioticum.</title>
        <authorList>
            <person name="van de Vossenberg B.T.L.H."/>
            <person name="Warris S."/>
            <person name="Nguyen H.D.T."/>
            <person name="van Gent-Pelzer M.P.E."/>
            <person name="Joly D.L."/>
            <person name="van de Geest H.C."/>
            <person name="Bonants P.J.M."/>
            <person name="Smith D.S."/>
            <person name="Levesque C.A."/>
            <person name="van der Lee T.A.J."/>
        </authorList>
    </citation>
    <scope>NUCLEOTIDE SEQUENCE [LARGE SCALE GENOMIC DNA]</scope>
    <source>
        <strain evidence="10 11">JEL517</strain>
    </source>
</reference>
<dbReference type="InterPro" id="IPR038564">
    <property type="entry name" value="Maf1_sf"/>
</dbReference>
<feature type="region of interest" description="Disordered" evidence="9">
    <location>
        <begin position="616"/>
        <end position="635"/>
    </location>
</feature>
<evidence type="ECO:0000256" key="9">
    <source>
        <dbReference type="SAM" id="MobiDB-lite"/>
    </source>
</evidence>
<dbReference type="NCBIfam" id="NF033379">
    <property type="entry name" value="FrucBisAld_I"/>
    <property type="match status" value="1"/>
</dbReference>
<feature type="compositionally biased region" description="Polar residues" evidence="9">
    <location>
        <begin position="497"/>
        <end position="511"/>
    </location>
</feature>
<dbReference type="Gene3D" id="3.20.20.70">
    <property type="entry name" value="Aldolase class I"/>
    <property type="match status" value="1"/>
</dbReference>
<dbReference type="InterPro" id="IPR015257">
    <property type="entry name" value="Maf1"/>
</dbReference>
<evidence type="ECO:0000256" key="7">
    <source>
        <dbReference type="ARBA" id="ARBA00023270"/>
    </source>
</evidence>
<dbReference type="PANTHER" id="PTHR11627">
    <property type="entry name" value="FRUCTOSE-BISPHOSPHATE ALDOLASE"/>
    <property type="match status" value="1"/>
</dbReference>
<evidence type="ECO:0000256" key="5">
    <source>
        <dbReference type="ARBA" id="ARBA00023152"/>
    </source>
</evidence>
<dbReference type="RefSeq" id="XP_031022349.1">
    <property type="nucleotide sequence ID" value="XM_031171660.1"/>
</dbReference>
<dbReference type="InterPro" id="IPR013785">
    <property type="entry name" value="Aldolase_TIM"/>
</dbReference>
<dbReference type="UniPathway" id="UPA00109">
    <property type="reaction ID" value="UER00183"/>
</dbReference>